<gene>
    <name evidence="6" type="ORF">QE109_14005</name>
</gene>
<dbReference type="InterPro" id="IPR017853">
    <property type="entry name" value="GH"/>
</dbReference>
<accession>A0ABT6NFQ1</accession>
<reference evidence="6 7" key="1">
    <citation type="submission" date="2023-04" db="EMBL/GenBank/DDBJ databases">
        <title>Fusibacter bizertensis strain WBS, isolated from littoral bottom sediments of the Arctic seas - biochemical and genomic analysis.</title>
        <authorList>
            <person name="Brioukhanov A.L."/>
        </authorList>
    </citation>
    <scope>NUCLEOTIDE SEQUENCE [LARGE SCALE GENOMIC DNA]</scope>
    <source>
        <strain evidence="6 7">WBS</strain>
    </source>
</reference>
<evidence type="ECO:0000256" key="4">
    <source>
        <dbReference type="PROSITE-ProRule" id="PRU01100"/>
    </source>
</evidence>
<evidence type="ECO:0000313" key="7">
    <source>
        <dbReference type="Proteomes" id="UP001158045"/>
    </source>
</evidence>
<dbReference type="SUPFAM" id="SSF51445">
    <property type="entry name" value="(Trans)glycosidases"/>
    <property type="match status" value="1"/>
</dbReference>
<comment type="similarity">
    <text evidence="1 4">Belongs to the glycosyl hydrolase 26 family.</text>
</comment>
<dbReference type="Proteomes" id="UP001158045">
    <property type="component" value="Unassembled WGS sequence"/>
</dbReference>
<dbReference type="PANTHER" id="PTHR40079:SF4">
    <property type="entry name" value="GH26 DOMAIN-CONTAINING PROTEIN-RELATED"/>
    <property type="match status" value="1"/>
</dbReference>
<keyword evidence="2 4" id="KW-0378">Hydrolase</keyword>
<dbReference type="SUPFAM" id="SSF55383">
    <property type="entry name" value="Copper amine oxidase, domain N"/>
    <property type="match status" value="1"/>
</dbReference>
<feature type="domain" description="GH26" evidence="5">
    <location>
        <begin position="47"/>
        <end position="454"/>
    </location>
</feature>
<dbReference type="PANTHER" id="PTHR40079">
    <property type="entry name" value="MANNAN ENDO-1,4-BETA-MANNOSIDASE E-RELATED"/>
    <property type="match status" value="1"/>
</dbReference>
<dbReference type="Gene3D" id="3.30.457.10">
    <property type="entry name" value="Copper amine oxidase-like, N-terminal domain"/>
    <property type="match status" value="1"/>
</dbReference>
<evidence type="ECO:0000259" key="5">
    <source>
        <dbReference type="PROSITE" id="PS51764"/>
    </source>
</evidence>
<dbReference type="InterPro" id="IPR036582">
    <property type="entry name" value="Mao_N_sf"/>
</dbReference>
<keyword evidence="3 4" id="KW-0326">Glycosidase</keyword>
<dbReference type="Gene3D" id="3.20.20.80">
    <property type="entry name" value="Glycosidases"/>
    <property type="match status" value="1"/>
</dbReference>
<feature type="active site" description="Nucleophile" evidence="4">
    <location>
        <position position="374"/>
    </location>
</feature>
<evidence type="ECO:0000256" key="1">
    <source>
        <dbReference type="ARBA" id="ARBA00007754"/>
    </source>
</evidence>
<evidence type="ECO:0000313" key="6">
    <source>
        <dbReference type="EMBL" id="MDH8679267.1"/>
    </source>
</evidence>
<sequence>MKKSLSYISIIIVVMLLCKAGGTYPLSYAEEIKINDWPLMKEAIAYEEAKDYVHAIQYWEKLVDLYAGYTNSASYENGGHYADRAGDYYAGVFGGDVFDPIKATAYYEKAYDSYVKFCEINGDAGNSWTYVSVQRKLDAIRSELELYIEKELVSLPPMTRELAKFEPESGLMIGLYGEGNEALYSGFGVDPLKIKEVYGECPSSLLYYNIYGSSPFPTAAGEKMKAVGGSLQIHMQPFDLKAVKDDAYLHAFAKEAKASGVPVFLRFGGEMNGNWVPWGMQPDLYIEKFRLVHDILAKEAPNVAMVWAPNFFPWDNMTSYYPGDDYVDWVGVSCYATLTYTQDTKASKLLTNPIDLLSHIVAEYGDRKPIMIVEGAVSYTAALEPTIDYTQWAANNIKRFYAFIPRVYPQIKAMYYYDSKGAAGAKENYMLSENPVLKTLYTGIIKGDYYLSTLESADFRYVLLGTTLEKKPQRISAYVKSYEPVIDKVEYYIDRKLVKVSKQLPFVFEYDFSKSSLDHARITARAYLPDGTLVMQKDYEVDLISPVIKVKYQGEVLRFDQAPVVVNGRTLVPMKRIFEAFGMTVSYEARTRTITAEGQNHKVVLVLGEKTALVDGEVVALDVPVTAVAGRTMVPLKFIGQSIGLSVTYDGAQRTVIIE</sequence>
<name>A0ABT6NFQ1_9FIRM</name>
<dbReference type="InterPro" id="IPR012854">
    <property type="entry name" value="Cu_amine_oxidase-like_N"/>
</dbReference>
<dbReference type="RefSeq" id="WP_281095160.1">
    <property type="nucleotide sequence ID" value="NZ_JARYZI010000010.1"/>
</dbReference>
<dbReference type="Pfam" id="PF02156">
    <property type="entry name" value="Glyco_hydro_26"/>
    <property type="match status" value="1"/>
</dbReference>
<evidence type="ECO:0000256" key="3">
    <source>
        <dbReference type="ARBA" id="ARBA00023295"/>
    </source>
</evidence>
<protein>
    <submittedName>
        <fullName evidence="6">Stalk domain-containing protein</fullName>
    </submittedName>
</protein>
<dbReference type="InterPro" id="IPR000805">
    <property type="entry name" value="Glyco_hydro_26"/>
</dbReference>
<proteinExistence type="inferred from homology"/>
<dbReference type="Pfam" id="PF07833">
    <property type="entry name" value="Cu_amine_oxidN1"/>
    <property type="match status" value="1"/>
</dbReference>
<dbReference type="EMBL" id="JARYZI010000010">
    <property type="protein sequence ID" value="MDH8679267.1"/>
    <property type="molecule type" value="Genomic_DNA"/>
</dbReference>
<feature type="active site" description="Proton donor" evidence="4">
    <location>
        <position position="270"/>
    </location>
</feature>
<dbReference type="PROSITE" id="PS51764">
    <property type="entry name" value="GH26"/>
    <property type="match status" value="1"/>
</dbReference>
<comment type="caution">
    <text evidence="6">The sequence shown here is derived from an EMBL/GenBank/DDBJ whole genome shotgun (WGS) entry which is preliminary data.</text>
</comment>
<organism evidence="6 7">
    <name type="scientific">Fusibacter bizertensis</name>
    <dbReference type="NCBI Taxonomy" id="1488331"/>
    <lineage>
        <taxon>Bacteria</taxon>
        <taxon>Bacillati</taxon>
        <taxon>Bacillota</taxon>
        <taxon>Clostridia</taxon>
        <taxon>Eubacteriales</taxon>
        <taxon>Eubacteriales Family XII. Incertae Sedis</taxon>
        <taxon>Fusibacter</taxon>
    </lineage>
</organism>
<keyword evidence="7" id="KW-1185">Reference proteome</keyword>
<dbReference type="InterPro" id="IPR022790">
    <property type="entry name" value="GH26_dom"/>
</dbReference>
<evidence type="ECO:0000256" key="2">
    <source>
        <dbReference type="ARBA" id="ARBA00022801"/>
    </source>
</evidence>